<dbReference type="GO" id="GO:0005840">
    <property type="term" value="C:ribosome"/>
    <property type="evidence" value="ECO:0007669"/>
    <property type="project" value="UniProtKB-KW"/>
</dbReference>
<dbReference type="RefSeq" id="WP_177169930.1">
    <property type="nucleotide sequence ID" value="NZ_FOAA01000011.1"/>
</dbReference>
<reference evidence="5" key="1">
    <citation type="submission" date="2016-10" db="EMBL/GenBank/DDBJ databases">
        <authorList>
            <person name="Varghese N."/>
            <person name="Submissions S."/>
        </authorList>
    </citation>
    <scope>NUCLEOTIDE SEQUENCE [LARGE SCALE GENOMIC DNA]</scope>
    <source>
        <strain evidence="5">DSM 241</strain>
    </source>
</reference>
<evidence type="ECO:0000256" key="2">
    <source>
        <dbReference type="ARBA" id="ARBA00023315"/>
    </source>
</evidence>
<dbReference type="InterPro" id="IPR021770">
    <property type="entry name" value="DUF3335"/>
</dbReference>
<evidence type="ECO:0000259" key="3">
    <source>
        <dbReference type="PROSITE" id="PS51186"/>
    </source>
</evidence>
<keyword evidence="4" id="KW-0687">Ribonucleoprotein</keyword>
<keyword evidence="1" id="KW-0808">Transferase</keyword>
<dbReference type="Proteomes" id="UP000199256">
    <property type="component" value="Unassembled WGS sequence"/>
</dbReference>
<dbReference type="EMBL" id="FOAA01000011">
    <property type="protein sequence ID" value="SEL18225.1"/>
    <property type="molecule type" value="Genomic_DNA"/>
</dbReference>
<organism evidence="4 5">
    <name type="scientific">Ectothiorhodospira marina</name>
    <dbReference type="NCBI Taxonomy" id="1396821"/>
    <lineage>
        <taxon>Bacteria</taxon>
        <taxon>Pseudomonadati</taxon>
        <taxon>Pseudomonadota</taxon>
        <taxon>Gammaproteobacteria</taxon>
        <taxon>Chromatiales</taxon>
        <taxon>Ectothiorhodospiraceae</taxon>
        <taxon>Ectothiorhodospira</taxon>
    </lineage>
</organism>
<evidence type="ECO:0000313" key="4">
    <source>
        <dbReference type="EMBL" id="SEL18225.1"/>
    </source>
</evidence>
<dbReference type="PANTHER" id="PTHR43877">
    <property type="entry name" value="AMINOALKYLPHOSPHONATE N-ACETYLTRANSFERASE-RELATED-RELATED"/>
    <property type="match status" value="1"/>
</dbReference>
<dbReference type="InterPro" id="IPR050832">
    <property type="entry name" value="Bact_Acetyltransf"/>
</dbReference>
<dbReference type="InterPro" id="IPR016181">
    <property type="entry name" value="Acyl_CoA_acyltransferase"/>
</dbReference>
<keyword evidence="5" id="KW-1185">Reference proteome</keyword>
<dbReference type="Pfam" id="PF00583">
    <property type="entry name" value="Acetyltransf_1"/>
    <property type="match status" value="1"/>
</dbReference>
<dbReference type="Gene3D" id="3.40.630.30">
    <property type="match status" value="1"/>
</dbReference>
<evidence type="ECO:0000313" key="5">
    <source>
        <dbReference type="Proteomes" id="UP000199256"/>
    </source>
</evidence>
<evidence type="ECO:0000256" key="1">
    <source>
        <dbReference type="ARBA" id="ARBA00022679"/>
    </source>
</evidence>
<name>A0A1H7N5J2_9GAMM</name>
<gene>
    <name evidence="4" type="ORF">SAMN05444515_1117</name>
</gene>
<keyword evidence="4" id="KW-0689">Ribosomal protein</keyword>
<sequence length="390" mass="43877">MEPAAAPLPCADAPPLPGGLIRPARMADIPALVALEQRCFPTDRLSRRQFRYMLTKANAHTLVHDAGQGPQGYVLVLFSRGTSSARLYSIALDTASRRQGVGRELIQAAEADARARDCAYLRLEIRKDNMASQRLFESLGYRRFGEYGDYYEDHMDAWRYEKSLAADLQPEMVRVPFYEQTLDFTCGPSCLMMAMKAQDPALNLDRKLELRLWREATTIFMTSGHGGCGPFGLALAAAHRGFSVELTLGDEQIPLLDSVRSQDKKEVMRLVQEDMLDEIQRLGIPMHYGHLTPTDLRARFDAGGIPVVLISSYQIYGEKFPHWVVVTGFDEHFIYVHDPFVDYENGETWLDSLNMPILQRDFERMARYGKAGLKAVLVIGPPNRSATARA</sequence>
<dbReference type="GO" id="GO:0016747">
    <property type="term" value="F:acyltransferase activity, transferring groups other than amino-acyl groups"/>
    <property type="evidence" value="ECO:0007669"/>
    <property type="project" value="InterPro"/>
</dbReference>
<proteinExistence type="predicted"/>
<dbReference type="Gene3D" id="3.90.70.10">
    <property type="entry name" value="Cysteine proteinases"/>
    <property type="match status" value="1"/>
</dbReference>
<dbReference type="InterPro" id="IPR000182">
    <property type="entry name" value="GNAT_dom"/>
</dbReference>
<keyword evidence="2" id="KW-0012">Acyltransferase</keyword>
<dbReference type="SUPFAM" id="SSF55729">
    <property type="entry name" value="Acyl-CoA N-acyltransferases (Nat)"/>
    <property type="match status" value="1"/>
</dbReference>
<accession>A0A1H7N5J2</accession>
<dbReference type="AlphaFoldDB" id="A0A1H7N5J2"/>
<dbReference type="Pfam" id="PF11814">
    <property type="entry name" value="DUF3335"/>
    <property type="match status" value="1"/>
</dbReference>
<dbReference type="STRING" id="1396821.SAMN05444515_1117"/>
<feature type="domain" description="N-acetyltransferase" evidence="3">
    <location>
        <begin position="19"/>
        <end position="165"/>
    </location>
</feature>
<protein>
    <submittedName>
        <fullName evidence="4">Ribosomal protein S18 acetylase RimI</fullName>
    </submittedName>
</protein>
<dbReference type="PROSITE" id="PS51186">
    <property type="entry name" value="GNAT"/>
    <property type="match status" value="1"/>
</dbReference>